<evidence type="ECO:0000313" key="5">
    <source>
        <dbReference type="Proteomes" id="UP000033451"/>
    </source>
</evidence>
<dbReference type="PATRIC" id="fig|400772.4.peg.2617"/>
<keyword evidence="2" id="KW-0812">Transmembrane</keyword>
<name>A0A0F0LSW9_9MICO</name>
<dbReference type="EMBL" id="JYIY01000079">
    <property type="protein sequence ID" value="KJL35380.1"/>
    <property type="molecule type" value="Genomic_DNA"/>
</dbReference>
<reference evidence="3 6" key="2">
    <citation type="journal article" date="2018" name="Nat. Biotechnol.">
        <title>A standardized bacterial taxonomy based on genome phylogeny substantially revises the tree of life.</title>
        <authorList>
            <person name="Parks D.H."/>
            <person name="Chuvochina M."/>
            <person name="Waite D.W."/>
            <person name="Rinke C."/>
            <person name="Skarshewski A."/>
            <person name="Chaumeil P.A."/>
            <person name="Hugenholtz P."/>
        </authorList>
    </citation>
    <scope>NUCLEOTIDE SEQUENCE [LARGE SCALE GENOMIC DNA]</scope>
    <source>
        <strain evidence="3">UBA9152</strain>
    </source>
</reference>
<proteinExistence type="predicted"/>
<gene>
    <name evidence="3" type="ORF">DCP95_00100</name>
    <name evidence="4" type="ORF">RR49_02605</name>
</gene>
<accession>A0A0F0LSW9</accession>
<protein>
    <submittedName>
        <fullName evidence="3">DNA polymerase III subunit gamma/tau</fullName>
    </submittedName>
</protein>
<dbReference type="OrthoDB" id="4981704at2"/>
<evidence type="ECO:0000256" key="2">
    <source>
        <dbReference type="SAM" id="Phobius"/>
    </source>
</evidence>
<feature type="transmembrane region" description="Helical" evidence="2">
    <location>
        <begin position="147"/>
        <end position="171"/>
    </location>
</feature>
<dbReference type="RefSeq" id="WP_045248489.1">
    <property type="nucleotide sequence ID" value="NZ_JYIY01000079.1"/>
</dbReference>
<evidence type="ECO:0000313" key="6">
    <source>
        <dbReference type="Proteomes" id="UP000257479"/>
    </source>
</evidence>
<feature type="compositionally biased region" description="Acidic residues" evidence="1">
    <location>
        <begin position="1"/>
        <end position="18"/>
    </location>
</feature>
<reference evidence="4 5" key="1">
    <citation type="submission" date="2015-02" db="EMBL/GenBank/DDBJ databases">
        <title>Draft genome sequences of ten Microbacterium spp. with emphasis on heavy metal contaminated environments.</title>
        <authorList>
            <person name="Corretto E."/>
        </authorList>
    </citation>
    <scope>NUCLEOTIDE SEQUENCE [LARGE SCALE GENOMIC DNA]</scope>
    <source>
        <strain evidence="4 5">DSM 18659</strain>
    </source>
</reference>
<dbReference type="STRING" id="400772.RR49_02605"/>
<dbReference type="Proteomes" id="UP000257479">
    <property type="component" value="Unassembled WGS sequence"/>
</dbReference>
<dbReference type="AlphaFoldDB" id="A0A0F0LSW9"/>
<feature type="region of interest" description="Disordered" evidence="1">
    <location>
        <begin position="1"/>
        <end position="42"/>
    </location>
</feature>
<keyword evidence="2" id="KW-0472">Membrane</keyword>
<feature type="transmembrane region" description="Helical" evidence="2">
    <location>
        <begin position="80"/>
        <end position="101"/>
    </location>
</feature>
<sequence length="173" mass="17866">MARPDDDDALRWDGDDDPTLTPSGVAQSAPRAASAPSPAAPAKATLPEGFAAVGKGSDEVETVDAAGDPVATGPAPMGNVMLVTVGVLGGVYALWTIGWIVGGLRLRTVAEVLVDPVAYTVAMWLAVATPAIWFFVTSWLTARSRTWVRLVLLIAGAALLVPWPFVMVGAVGS</sequence>
<evidence type="ECO:0000313" key="4">
    <source>
        <dbReference type="EMBL" id="KJL35380.1"/>
    </source>
</evidence>
<keyword evidence="2" id="KW-1133">Transmembrane helix</keyword>
<keyword evidence="5" id="KW-1185">Reference proteome</keyword>
<comment type="caution">
    <text evidence="4">The sequence shown here is derived from an EMBL/GenBank/DDBJ whole genome shotgun (WGS) entry which is preliminary data.</text>
</comment>
<feature type="compositionally biased region" description="Low complexity" evidence="1">
    <location>
        <begin position="26"/>
        <end position="42"/>
    </location>
</feature>
<evidence type="ECO:0000256" key="1">
    <source>
        <dbReference type="SAM" id="MobiDB-lite"/>
    </source>
</evidence>
<organism evidence="4 5">
    <name type="scientific">Microbacterium ginsengisoli</name>
    <dbReference type="NCBI Taxonomy" id="400772"/>
    <lineage>
        <taxon>Bacteria</taxon>
        <taxon>Bacillati</taxon>
        <taxon>Actinomycetota</taxon>
        <taxon>Actinomycetes</taxon>
        <taxon>Micrococcales</taxon>
        <taxon>Microbacteriaceae</taxon>
        <taxon>Microbacterium</taxon>
    </lineage>
</organism>
<feature type="transmembrane region" description="Helical" evidence="2">
    <location>
        <begin position="121"/>
        <end position="140"/>
    </location>
</feature>
<evidence type="ECO:0000313" key="3">
    <source>
        <dbReference type="EMBL" id="HAN22961.1"/>
    </source>
</evidence>
<dbReference type="EMBL" id="DMNG01000002">
    <property type="protein sequence ID" value="HAN22961.1"/>
    <property type="molecule type" value="Genomic_DNA"/>
</dbReference>
<dbReference type="Proteomes" id="UP000033451">
    <property type="component" value="Unassembled WGS sequence"/>
</dbReference>